<feature type="region of interest" description="Disordered" evidence="4">
    <location>
        <begin position="459"/>
        <end position="479"/>
    </location>
</feature>
<feature type="compositionally biased region" description="Polar residues" evidence="4">
    <location>
        <begin position="1"/>
        <end position="22"/>
    </location>
</feature>
<dbReference type="Pfam" id="PF10536">
    <property type="entry name" value="PMD"/>
    <property type="match status" value="1"/>
</dbReference>
<feature type="compositionally biased region" description="Low complexity" evidence="4">
    <location>
        <begin position="351"/>
        <end position="364"/>
    </location>
</feature>
<dbReference type="GeneID" id="109725563"/>
<evidence type="ECO:0000256" key="3">
    <source>
        <dbReference type="ARBA" id="ARBA00022801"/>
    </source>
</evidence>
<keyword evidence="5" id="KW-0812">Transmembrane</keyword>
<keyword evidence="2" id="KW-0645">Protease</keyword>
<keyword evidence="7" id="KW-1185">Reference proteome</keyword>
<evidence type="ECO:0000313" key="8">
    <source>
        <dbReference type="RefSeq" id="XP_020110394.1"/>
    </source>
</evidence>
<dbReference type="Pfam" id="PF02902">
    <property type="entry name" value="Peptidase_C48"/>
    <property type="match status" value="1"/>
</dbReference>
<name>A0A6P5GR68_ANACO</name>
<feature type="region of interest" description="Disordered" evidence="4">
    <location>
        <begin position="1"/>
        <end position="34"/>
    </location>
</feature>
<dbReference type="GO" id="GO:0006508">
    <property type="term" value="P:proteolysis"/>
    <property type="evidence" value="ECO:0007669"/>
    <property type="project" value="UniProtKB-KW"/>
</dbReference>
<dbReference type="InterPro" id="IPR019557">
    <property type="entry name" value="AminoTfrase-like_pln_mobile"/>
</dbReference>
<protein>
    <submittedName>
        <fullName evidence="8">Uncharacterized protein LOC109725563</fullName>
    </submittedName>
</protein>
<dbReference type="AlphaFoldDB" id="A0A6P5GR68"/>
<keyword evidence="5" id="KW-1133">Transmembrane helix</keyword>
<dbReference type="PANTHER" id="PTHR48449:SF1">
    <property type="entry name" value="DUF1985 DOMAIN-CONTAINING PROTEIN"/>
    <property type="match status" value="1"/>
</dbReference>
<evidence type="ECO:0000256" key="4">
    <source>
        <dbReference type="SAM" id="MobiDB-lite"/>
    </source>
</evidence>
<accession>A0A6P5GR68</accession>
<gene>
    <name evidence="8" type="primary">LOC109725563</name>
</gene>
<dbReference type="Gene3D" id="3.40.395.10">
    <property type="entry name" value="Adenoviral Proteinase, Chain A"/>
    <property type="match status" value="1"/>
</dbReference>
<reference evidence="8" key="2">
    <citation type="submission" date="2025-08" db="UniProtKB">
        <authorList>
            <consortium name="RefSeq"/>
        </authorList>
    </citation>
    <scope>IDENTIFICATION</scope>
    <source>
        <tissue evidence="8">Leaf</tissue>
    </source>
</reference>
<dbReference type="Gramene" id="Aco024088.1.mrna1">
    <property type="protein sequence ID" value="Aco024088.1.mrna1"/>
    <property type="gene ID" value="Aco024088.1.path1"/>
</dbReference>
<comment type="similarity">
    <text evidence="1">Belongs to the peptidase C48 family.</text>
</comment>
<dbReference type="RefSeq" id="XP_020110394.1">
    <property type="nucleotide sequence ID" value="XM_020254805.1"/>
</dbReference>
<sequence>MVSTRAKSGKKATTSGEGTSAHSAEKRKERPSKAKRAAMDLIVCRCYAVHLHTTMCVSELPKTAGRFQTAGPALRDVMSDEQMALLKTTPFFSYLDLPPIKQDLVLVDCLLSFWDEERRGIRIRETFLPFSPEEISILVGLPAEGEPIAWQSKSVKSSTLDKYFDGDYRHADRSKLRHILYSIAGQNGEEMAADFARIFILYVFATVLFLTSHYIVPKAIYRYIDDVHRIGEYAWGHAVCNYLVSSISRASPRVKHQNSGQERLAGYIDGCTIAFLSWAYEHIKGLGTSDGDKDVPRMRKWKGSKAYRSYEKLLTKLQSYTPAEVVPTFTYRPNDMSILKPTLRGSRPEQAAAPAATTAAGESSNNISSLLNQLEQVLNKLQDRNKMLEGENAMLKEKNAKLEAQLSSASTAAAAEGGAEAGVDPHQGGQGAAVEESSQQRVDVGETVIRDIPSRIQRIKHRARKEKRMSPDFTPGERPLTRHYRRKQHHSLKIGGAEASEEASDTATGTIAEVLLEIKAEHGHSDSAKQAVEIDDIPVPDQEPGVIIERRRKYPGRDKIPKVEQDAIDFLISRPITKGPIWQDNTKGSDSPSVSGQVLNEYLFGGPTRDEVINVYFHIINKLDCCGVHKFSQPGIFLRTEVAMHVLNKMQEYGKNNPVTADFVKDVAFGSASIRHFLQKINTQTCNTCRYVLIPLHSNWHWHLLSIDLKERRFESWNSLWSHSGAQDAAQLLAKWFASYFEHILEIPVGAPDVIFHKECQQQGSIEVDCGMYTCLFAERLVRNGLPDLSLYDNDPPSFRAHMVSAILKDPCCLTYTSMIECTVTKDDV</sequence>
<feature type="region of interest" description="Disordered" evidence="4">
    <location>
        <begin position="345"/>
        <end position="364"/>
    </location>
</feature>
<evidence type="ECO:0000259" key="6">
    <source>
        <dbReference type="PROSITE" id="PS50600"/>
    </source>
</evidence>
<dbReference type="InterPro" id="IPR003653">
    <property type="entry name" value="Peptidase_C48_C"/>
</dbReference>
<keyword evidence="3" id="KW-0378">Hydrolase</keyword>
<proteinExistence type="inferred from homology"/>
<dbReference type="SUPFAM" id="SSF54001">
    <property type="entry name" value="Cysteine proteinases"/>
    <property type="match status" value="1"/>
</dbReference>
<dbReference type="GO" id="GO:0008234">
    <property type="term" value="F:cysteine-type peptidase activity"/>
    <property type="evidence" value="ECO:0007669"/>
    <property type="project" value="InterPro"/>
</dbReference>
<dbReference type="OrthoDB" id="723791at2759"/>
<dbReference type="PROSITE" id="PS50600">
    <property type="entry name" value="ULP_PROTEASE"/>
    <property type="match status" value="1"/>
</dbReference>
<feature type="domain" description="Ubiquitin-like protease family profile" evidence="6">
    <location>
        <begin position="592"/>
        <end position="781"/>
    </location>
</feature>
<dbReference type="PANTHER" id="PTHR48449">
    <property type="entry name" value="DUF1985 DOMAIN-CONTAINING PROTEIN"/>
    <property type="match status" value="1"/>
</dbReference>
<organism evidence="7 8">
    <name type="scientific">Ananas comosus</name>
    <name type="common">Pineapple</name>
    <name type="synonym">Ananas ananas</name>
    <dbReference type="NCBI Taxonomy" id="4615"/>
    <lineage>
        <taxon>Eukaryota</taxon>
        <taxon>Viridiplantae</taxon>
        <taxon>Streptophyta</taxon>
        <taxon>Embryophyta</taxon>
        <taxon>Tracheophyta</taxon>
        <taxon>Spermatophyta</taxon>
        <taxon>Magnoliopsida</taxon>
        <taxon>Liliopsida</taxon>
        <taxon>Poales</taxon>
        <taxon>Bromeliaceae</taxon>
        <taxon>Bromelioideae</taxon>
        <taxon>Ananas</taxon>
    </lineage>
</organism>
<feature type="region of interest" description="Disordered" evidence="4">
    <location>
        <begin position="407"/>
        <end position="442"/>
    </location>
</feature>
<evidence type="ECO:0000256" key="5">
    <source>
        <dbReference type="SAM" id="Phobius"/>
    </source>
</evidence>
<feature type="compositionally biased region" description="Basic and acidic residues" evidence="4">
    <location>
        <begin position="23"/>
        <end position="32"/>
    </location>
</feature>
<feature type="compositionally biased region" description="Low complexity" evidence="4">
    <location>
        <begin position="407"/>
        <end position="422"/>
    </location>
</feature>
<dbReference type="InterPro" id="IPR038765">
    <property type="entry name" value="Papain-like_cys_pep_sf"/>
</dbReference>
<reference evidence="7" key="1">
    <citation type="journal article" date="2015" name="Nat. Genet.">
        <title>The pineapple genome and the evolution of CAM photosynthesis.</title>
        <authorList>
            <person name="Ming R."/>
            <person name="VanBuren R."/>
            <person name="Wai C.M."/>
            <person name="Tang H."/>
            <person name="Schatz M.C."/>
            <person name="Bowers J.E."/>
            <person name="Lyons E."/>
            <person name="Wang M.L."/>
            <person name="Chen J."/>
            <person name="Biggers E."/>
            <person name="Zhang J."/>
            <person name="Huang L."/>
            <person name="Zhang L."/>
            <person name="Miao W."/>
            <person name="Zhang J."/>
            <person name="Ye Z."/>
            <person name="Miao C."/>
            <person name="Lin Z."/>
            <person name="Wang H."/>
            <person name="Zhou H."/>
            <person name="Yim W.C."/>
            <person name="Priest H.D."/>
            <person name="Zheng C."/>
            <person name="Woodhouse M."/>
            <person name="Edger P.P."/>
            <person name="Guyot R."/>
            <person name="Guo H.B."/>
            <person name="Guo H."/>
            <person name="Zheng G."/>
            <person name="Singh R."/>
            <person name="Sharma A."/>
            <person name="Min X."/>
            <person name="Zheng Y."/>
            <person name="Lee H."/>
            <person name="Gurtowski J."/>
            <person name="Sedlazeck F.J."/>
            <person name="Harkess A."/>
            <person name="McKain M.R."/>
            <person name="Liao Z."/>
            <person name="Fang J."/>
            <person name="Liu J."/>
            <person name="Zhang X."/>
            <person name="Zhang Q."/>
            <person name="Hu W."/>
            <person name="Qin Y."/>
            <person name="Wang K."/>
            <person name="Chen L.Y."/>
            <person name="Shirley N."/>
            <person name="Lin Y.R."/>
            <person name="Liu L.Y."/>
            <person name="Hernandez A.G."/>
            <person name="Wright C.L."/>
            <person name="Bulone V."/>
            <person name="Tuskan G.A."/>
            <person name="Heath K."/>
            <person name="Zee F."/>
            <person name="Moore P.H."/>
            <person name="Sunkar R."/>
            <person name="Leebens-Mack J.H."/>
            <person name="Mockler T."/>
            <person name="Bennetzen J.L."/>
            <person name="Freeling M."/>
            <person name="Sankoff D."/>
            <person name="Paterson A.H."/>
            <person name="Zhu X."/>
            <person name="Yang X."/>
            <person name="Smith J.A."/>
            <person name="Cushman J.C."/>
            <person name="Paull R.E."/>
            <person name="Yu Q."/>
        </authorList>
    </citation>
    <scope>NUCLEOTIDE SEQUENCE [LARGE SCALE GENOMIC DNA]</scope>
    <source>
        <strain evidence="7">cv. F153</strain>
    </source>
</reference>
<evidence type="ECO:0000256" key="2">
    <source>
        <dbReference type="ARBA" id="ARBA00022670"/>
    </source>
</evidence>
<evidence type="ECO:0000313" key="7">
    <source>
        <dbReference type="Proteomes" id="UP000515123"/>
    </source>
</evidence>
<dbReference type="Proteomes" id="UP000515123">
    <property type="component" value="Linkage group 20"/>
</dbReference>
<feature type="transmembrane region" description="Helical" evidence="5">
    <location>
        <begin position="195"/>
        <end position="216"/>
    </location>
</feature>
<keyword evidence="5" id="KW-0472">Membrane</keyword>
<evidence type="ECO:0000256" key="1">
    <source>
        <dbReference type="ARBA" id="ARBA00005234"/>
    </source>
</evidence>